<sequence>MVWVALASMATLLPAQTYRLSGCVQDENRQPVEVANVLLKQAKDSTYITGMLT</sequence>
<reference evidence="1" key="1">
    <citation type="journal article" date="2013" name="Environ. Microbiol.">
        <title>Microbiota from the distal guts of lean and obese adolescents exhibit partial functional redundancy besides clear differences in community structure.</title>
        <authorList>
            <person name="Ferrer M."/>
            <person name="Ruiz A."/>
            <person name="Lanza F."/>
            <person name="Haange S.B."/>
            <person name="Oberbach A."/>
            <person name="Till H."/>
            <person name="Bargiela R."/>
            <person name="Campoy C."/>
            <person name="Segura M.T."/>
            <person name="Richter M."/>
            <person name="von Bergen M."/>
            <person name="Seifert J."/>
            <person name="Suarez A."/>
        </authorList>
    </citation>
    <scope>NUCLEOTIDE SEQUENCE</scope>
</reference>
<accession>K1UGS2</accession>
<dbReference type="EMBL" id="AJWZ01002568">
    <property type="protein sequence ID" value="EKC70611.1"/>
    <property type="molecule type" value="Genomic_DNA"/>
</dbReference>
<feature type="non-terminal residue" evidence="1">
    <location>
        <position position="53"/>
    </location>
</feature>
<protein>
    <submittedName>
        <fullName evidence="1">TonB dependent receptor</fullName>
    </submittedName>
</protein>
<organism evidence="1">
    <name type="scientific">human gut metagenome</name>
    <dbReference type="NCBI Taxonomy" id="408170"/>
    <lineage>
        <taxon>unclassified sequences</taxon>
        <taxon>metagenomes</taxon>
        <taxon>organismal metagenomes</taxon>
    </lineage>
</organism>
<gene>
    <name evidence="1" type="ORF">OBE_03807</name>
</gene>
<name>K1UGS2_9ZZZZ</name>
<dbReference type="AlphaFoldDB" id="K1UGS2"/>
<comment type="caution">
    <text evidence="1">The sequence shown here is derived from an EMBL/GenBank/DDBJ whole genome shotgun (WGS) entry which is preliminary data.</text>
</comment>
<keyword evidence="1" id="KW-0675">Receptor</keyword>
<proteinExistence type="predicted"/>
<evidence type="ECO:0000313" key="1">
    <source>
        <dbReference type="EMBL" id="EKC70611.1"/>
    </source>
</evidence>